<dbReference type="PANTHER" id="PTHR42345:SF2">
    <property type="entry name" value="HELICASE-LIKE PROTEIN"/>
    <property type="match status" value="1"/>
</dbReference>
<dbReference type="Proteomes" id="UP001338125">
    <property type="component" value="Unassembled WGS sequence"/>
</dbReference>
<dbReference type="PANTHER" id="PTHR42345">
    <property type="entry name" value="TPR_REGION DOMAIN-CONTAINING PROTEIN"/>
    <property type="match status" value="1"/>
</dbReference>
<evidence type="ECO:0000313" key="1">
    <source>
        <dbReference type="EMBL" id="KAK5994952.1"/>
    </source>
</evidence>
<evidence type="ECO:0000313" key="2">
    <source>
        <dbReference type="Proteomes" id="UP001338125"/>
    </source>
</evidence>
<dbReference type="EMBL" id="JAVFKD010000004">
    <property type="protein sequence ID" value="KAK5994952.1"/>
    <property type="molecule type" value="Genomic_DNA"/>
</dbReference>
<protein>
    <submittedName>
        <fullName evidence="1">Uncharacterized protein</fullName>
    </submittedName>
</protein>
<accession>A0ABR0SSN6</accession>
<keyword evidence="2" id="KW-1185">Reference proteome</keyword>
<name>A0ABR0SSN6_9HYPO</name>
<organism evidence="1 2">
    <name type="scientific">Cladobotryum mycophilum</name>
    <dbReference type="NCBI Taxonomy" id="491253"/>
    <lineage>
        <taxon>Eukaryota</taxon>
        <taxon>Fungi</taxon>
        <taxon>Dikarya</taxon>
        <taxon>Ascomycota</taxon>
        <taxon>Pezizomycotina</taxon>
        <taxon>Sordariomycetes</taxon>
        <taxon>Hypocreomycetidae</taxon>
        <taxon>Hypocreales</taxon>
        <taxon>Hypocreaceae</taxon>
        <taxon>Cladobotryum</taxon>
    </lineage>
</organism>
<reference evidence="1 2" key="1">
    <citation type="submission" date="2024-01" db="EMBL/GenBank/DDBJ databases">
        <title>Complete genome of Cladobotryum mycophilum ATHUM6906.</title>
        <authorList>
            <person name="Christinaki A.C."/>
            <person name="Myridakis A.I."/>
            <person name="Kouvelis V.N."/>
        </authorList>
    </citation>
    <scope>NUCLEOTIDE SEQUENCE [LARGE SCALE GENOMIC DNA]</scope>
    <source>
        <strain evidence="1 2">ATHUM6906</strain>
    </source>
</reference>
<comment type="caution">
    <text evidence="1">The sequence shown here is derived from an EMBL/GenBank/DDBJ whole genome shotgun (WGS) entry which is preliminary data.</text>
</comment>
<gene>
    <name evidence="1" type="ORF">PT974_03341</name>
</gene>
<proteinExistence type="predicted"/>
<sequence length="212" mass="23511">MVSFYASIDGERDEKYTFALKYDVNFVTAHPCSPSRRVRVLKSPSSPTLRQIDFDGSDSLGVGSRSVYRAGHPLHKFYNYNVIHISELLQRQNEKLSSLLGTPPSGKAAQNQVLVIDCITNFASAPTSPIFDRSETPASSPIIDRKGSFSAAAKMHFETRKRQYGSDMEILIRALCAQKGWNAVISRRKRGCLACAIREAGALSWNIVIRVA</sequence>